<dbReference type="GO" id="GO:0006508">
    <property type="term" value="P:proteolysis"/>
    <property type="evidence" value="ECO:0007669"/>
    <property type="project" value="UniProtKB-KW"/>
</dbReference>
<keyword evidence="1" id="KW-1133">Transmembrane helix</keyword>
<keyword evidence="4" id="KW-1185">Reference proteome</keyword>
<dbReference type="GO" id="GO:0004175">
    <property type="term" value="F:endopeptidase activity"/>
    <property type="evidence" value="ECO:0007669"/>
    <property type="project" value="UniProtKB-ARBA"/>
</dbReference>
<keyword evidence="3" id="KW-0378">Hydrolase</keyword>
<dbReference type="InterPro" id="IPR003675">
    <property type="entry name" value="Rce1/LyrA-like_dom"/>
</dbReference>
<feature type="domain" description="CAAX prenyl protease 2/Lysostaphin resistance protein A-like" evidence="2">
    <location>
        <begin position="128"/>
        <end position="214"/>
    </location>
</feature>
<dbReference type="GO" id="GO:0080120">
    <property type="term" value="P:CAAX-box protein maturation"/>
    <property type="evidence" value="ECO:0007669"/>
    <property type="project" value="UniProtKB-ARBA"/>
</dbReference>
<sequence>MDNIEQPITNKKYPGPVAAGLFFSLTTVFLSYGGNILPFKNNYLKSGVGEVLFVLLPVLVFLLIGKYNLKDTLKLRKTKPINYVILVFLTIFGLPVAGVLNAVVVLLIKLIFGRNLPVPQMAIPDLPTLLIALLVIGVSAAVCEETLFRGLISKGYERMGAVGSIILTSVLFGILHRDLQKIVSTVLLGVLFGFMVYRTKSIYAGMIAHFTNNSVAVLLTYSSAKMLERMNDMGIEQMETFDFSKIPTASLVIVAVFYGILFIGCLGGFIGLFYAFMKTTEENFKASSHLSQLLNNTAEQSPVGLTAHLEKKSRFSVAALISVLPGILLIFLVFVGQILELMNIKSGLIFSFLKTLGLN</sequence>
<keyword evidence="1" id="KW-0812">Transmembrane</keyword>
<feature type="transmembrane region" description="Helical" evidence="1">
    <location>
        <begin position="317"/>
        <end position="339"/>
    </location>
</feature>
<dbReference type="InterPro" id="IPR052710">
    <property type="entry name" value="CAAX_protease"/>
</dbReference>
<dbReference type="STRING" id="48256.CLHUN_07060"/>
<evidence type="ECO:0000259" key="2">
    <source>
        <dbReference type="Pfam" id="PF02517"/>
    </source>
</evidence>
<feature type="transmembrane region" description="Helical" evidence="1">
    <location>
        <begin position="159"/>
        <end position="176"/>
    </location>
</feature>
<feature type="transmembrane region" description="Helical" evidence="1">
    <location>
        <begin position="182"/>
        <end position="199"/>
    </location>
</feature>
<dbReference type="PANTHER" id="PTHR36435">
    <property type="entry name" value="SLR1288 PROTEIN"/>
    <property type="match status" value="1"/>
</dbReference>
<keyword evidence="1" id="KW-0472">Membrane</keyword>
<dbReference type="EMBL" id="MZGX01000003">
    <property type="protein sequence ID" value="OPX45768.1"/>
    <property type="molecule type" value="Genomic_DNA"/>
</dbReference>
<dbReference type="PANTHER" id="PTHR36435:SF1">
    <property type="entry name" value="CAAX AMINO TERMINAL PROTEASE FAMILY PROTEIN"/>
    <property type="match status" value="1"/>
</dbReference>
<dbReference type="RefSeq" id="WP_080063163.1">
    <property type="nucleotide sequence ID" value="NZ_MZGX01000003.1"/>
</dbReference>
<feature type="transmembrane region" description="Helical" evidence="1">
    <location>
        <begin position="51"/>
        <end position="69"/>
    </location>
</feature>
<protein>
    <submittedName>
        <fullName evidence="3">CAAX amino terminal protease self-immunity</fullName>
    </submittedName>
</protein>
<feature type="transmembrane region" description="Helical" evidence="1">
    <location>
        <begin position="251"/>
        <end position="276"/>
    </location>
</feature>
<name>A0A1V4SPE6_RUMHU</name>
<dbReference type="OrthoDB" id="2035856at2"/>
<feature type="transmembrane region" description="Helical" evidence="1">
    <location>
        <begin position="21"/>
        <end position="39"/>
    </location>
</feature>
<gene>
    <name evidence="3" type="ORF">CLHUN_07060</name>
</gene>
<organism evidence="3 4">
    <name type="scientific">Ruminiclostridium hungatei</name>
    <name type="common">Clostridium hungatei</name>
    <dbReference type="NCBI Taxonomy" id="48256"/>
    <lineage>
        <taxon>Bacteria</taxon>
        <taxon>Bacillati</taxon>
        <taxon>Bacillota</taxon>
        <taxon>Clostridia</taxon>
        <taxon>Eubacteriales</taxon>
        <taxon>Oscillospiraceae</taxon>
        <taxon>Ruminiclostridium</taxon>
    </lineage>
</organism>
<evidence type="ECO:0000313" key="3">
    <source>
        <dbReference type="EMBL" id="OPX45768.1"/>
    </source>
</evidence>
<feature type="transmembrane region" description="Helical" evidence="1">
    <location>
        <begin position="206"/>
        <end position="224"/>
    </location>
</feature>
<dbReference type="Proteomes" id="UP000191554">
    <property type="component" value="Unassembled WGS sequence"/>
</dbReference>
<reference evidence="3 4" key="1">
    <citation type="submission" date="2017-03" db="EMBL/GenBank/DDBJ databases">
        <title>Genome sequence of Clostridium hungatei DSM 14427.</title>
        <authorList>
            <person name="Poehlein A."/>
            <person name="Daniel R."/>
        </authorList>
    </citation>
    <scope>NUCLEOTIDE SEQUENCE [LARGE SCALE GENOMIC DNA]</scope>
    <source>
        <strain evidence="3 4">DSM 14427</strain>
    </source>
</reference>
<evidence type="ECO:0000256" key="1">
    <source>
        <dbReference type="SAM" id="Phobius"/>
    </source>
</evidence>
<dbReference type="Pfam" id="PF02517">
    <property type="entry name" value="Rce1-like"/>
    <property type="match status" value="1"/>
</dbReference>
<dbReference type="AlphaFoldDB" id="A0A1V4SPE6"/>
<keyword evidence="3" id="KW-0645">Protease</keyword>
<feature type="transmembrane region" description="Helical" evidence="1">
    <location>
        <begin position="128"/>
        <end position="147"/>
    </location>
</feature>
<accession>A0A1V4SPE6</accession>
<proteinExistence type="predicted"/>
<comment type="caution">
    <text evidence="3">The sequence shown here is derived from an EMBL/GenBank/DDBJ whole genome shotgun (WGS) entry which is preliminary data.</text>
</comment>
<evidence type="ECO:0000313" key="4">
    <source>
        <dbReference type="Proteomes" id="UP000191554"/>
    </source>
</evidence>
<feature type="transmembrane region" description="Helical" evidence="1">
    <location>
        <begin position="81"/>
        <end position="108"/>
    </location>
</feature>